<feature type="compositionally biased region" description="Basic and acidic residues" evidence="1">
    <location>
        <begin position="1"/>
        <end position="32"/>
    </location>
</feature>
<evidence type="ECO:0000256" key="1">
    <source>
        <dbReference type="SAM" id="MobiDB-lite"/>
    </source>
</evidence>
<gene>
    <name evidence="2" type="ORF">J2W40_003862</name>
</gene>
<reference evidence="2 3" key="1">
    <citation type="submission" date="2023-07" db="EMBL/GenBank/DDBJ databases">
        <title>Sorghum-associated microbial communities from plants grown in Nebraska, USA.</title>
        <authorList>
            <person name="Schachtman D."/>
        </authorList>
    </citation>
    <scope>NUCLEOTIDE SEQUENCE [LARGE SCALE GENOMIC DNA]</scope>
    <source>
        <strain evidence="2 3">4256</strain>
    </source>
</reference>
<protein>
    <recommendedName>
        <fullName evidence="4">DUF3072 domain-containing protein</fullName>
    </recommendedName>
</protein>
<comment type="caution">
    <text evidence="2">The sequence shown here is derived from an EMBL/GenBank/DDBJ whole genome shotgun (WGS) entry which is preliminary data.</text>
</comment>
<evidence type="ECO:0000313" key="2">
    <source>
        <dbReference type="EMBL" id="MDR7157015.1"/>
    </source>
</evidence>
<dbReference type="Pfam" id="PF11272">
    <property type="entry name" value="DUF3072"/>
    <property type="match status" value="1"/>
</dbReference>
<dbReference type="Proteomes" id="UP001267638">
    <property type="component" value="Unassembled WGS sequence"/>
</dbReference>
<evidence type="ECO:0008006" key="4">
    <source>
        <dbReference type="Google" id="ProtNLM"/>
    </source>
</evidence>
<evidence type="ECO:0000313" key="3">
    <source>
        <dbReference type="Proteomes" id="UP001267638"/>
    </source>
</evidence>
<feature type="region of interest" description="Disordered" evidence="1">
    <location>
        <begin position="1"/>
        <end position="41"/>
    </location>
</feature>
<dbReference type="EMBL" id="JAVDWV010000026">
    <property type="protein sequence ID" value="MDR7157015.1"/>
    <property type="molecule type" value="Genomic_DNA"/>
</dbReference>
<sequence>MEHIKNDEAIMTDHFHNPKLDEHPASNAEKDPANWVSGDEPMTGAQASYLATLCEEAGMELPNGDLTKADASRQIDEIKAKLGRD</sequence>
<keyword evidence="3" id="KW-1185">Reference proteome</keyword>
<name>A0ABU1X613_SPHXE</name>
<organism evidence="2 3">
    <name type="scientific">Sphingobium xenophagum</name>
    <dbReference type="NCBI Taxonomy" id="121428"/>
    <lineage>
        <taxon>Bacteria</taxon>
        <taxon>Pseudomonadati</taxon>
        <taxon>Pseudomonadota</taxon>
        <taxon>Alphaproteobacteria</taxon>
        <taxon>Sphingomonadales</taxon>
        <taxon>Sphingomonadaceae</taxon>
        <taxon>Sphingobium</taxon>
    </lineage>
</organism>
<dbReference type="InterPro" id="IPR021425">
    <property type="entry name" value="DUF3072"/>
</dbReference>
<proteinExistence type="predicted"/>
<accession>A0ABU1X613</accession>